<evidence type="ECO:0000256" key="2">
    <source>
        <dbReference type="ARBA" id="ARBA00010333"/>
    </source>
</evidence>
<evidence type="ECO:0000256" key="1">
    <source>
        <dbReference type="ARBA" id="ARBA00004196"/>
    </source>
</evidence>
<feature type="domain" description="Ionotropic glutamate receptor C-terminal" evidence="7">
    <location>
        <begin position="35"/>
        <end position="256"/>
    </location>
</feature>
<protein>
    <submittedName>
        <fullName evidence="8">Amino acid ABC transporter substrate-binding protein</fullName>
    </submittedName>
</protein>
<accession>A0A233REC4</accession>
<evidence type="ECO:0000313" key="8">
    <source>
        <dbReference type="EMBL" id="OXY81740.1"/>
    </source>
</evidence>
<evidence type="ECO:0000256" key="3">
    <source>
        <dbReference type="ARBA" id="ARBA00022729"/>
    </source>
</evidence>
<dbReference type="InterPro" id="IPR018313">
    <property type="entry name" value="SBP_3_CS"/>
</dbReference>
<keyword evidence="9" id="KW-1185">Reference proteome</keyword>
<feature type="signal peptide" evidence="5">
    <location>
        <begin position="1"/>
        <end position="23"/>
    </location>
</feature>
<dbReference type="SMART" id="SM00062">
    <property type="entry name" value="PBPb"/>
    <property type="match status" value="1"/>
</dbReference>
<dbReference type="OrthoDB" id="9768183at2"/>
<feature type="domain" description="Solute-binding protein family 3/N-terminal" evidence="6">
    <location>
        <begin position="35"/>
        <end position="257"/>
    </location>
</feature>
<evidence type="ECO:0000259" key="6">
    <source>
        <dbReference type="SMART" id="SM00062"/>
    </source>
</evidence>
<dbReference type="AlphaFoldDB" id="A0A233REC4"/>
<reference evidence="8 9" key="1">
    <citation type="submission" date="2017-08" db="EMBL/GenBank/DDBJ databases">
        <title>A Genome Sequence of Oceanimonas doudoroffii ATCC 27123T.</title>
        <authorList>
            <person name="Brennan M.A."/>
            <person name="Maclea K.S."/>
            <person name="Mcclelland W.D."/>
            <person name="Trachtenberg A.M."/>
        </authorList>
    </citation>
    <scope>NUCLEOTIDE SEQUENCE [LARGE SCALE GENOMIC DNA]</scope>
    <source>
        <strain evidence="8 9">ATCC 27123</strain>
    </source>
</reference>
<dbReference type="GO" id="GO:0030313">
    <property type="term" value="C:cell envelope"/>
    <property type="evidence" value="ECO:0007669"/>
    <property type="project" value="UniProtKB-SubCell"/>
</dbReference>
<dbReference type="Proteomes" id="UP000242757">
    <property type="component" value="Unassembled WGS sequence"/>
</dbReference>
<comment type="caution">
    <text evidence="8">The sequence shown here is derived from an EMBL/GenBank/DDBJ whole genome shotgun (WGS) entry which is preliminary data.</text>
</comment>
<evidence type="ECO:0000256" key="4">
    <source>
        <dbReference type="RuleBase" id="RU003744"/>
    </source>
</evidence>
<comment type="subcellular location">
    <subcellularLocation>
        <location evidence="1">Cell envelope</location>
    </subcellularLocation>
</comment>
<keyword evidence="3 5" id="KW-0732">Signal</keyword>
<dbReference type="CDD" id="cd13629">
    <property type="entry name" value="PBP2_Dsm1740"/>
    <property type="match status" value="1"/>
</dbReference>
<dbReference type="RefSeq" id="WP_094200628.1">
    <property type="nucleotide sequence ID" value="NZ_NBIM01000002.1"/>
</dbReference>
<proteinExistence type="inferred from homology"/>
<dbReference type="Pfam" id="PF00497">
    <property type="entry name" value="SBP_bac_3"/>
    <property type="match status" value="1"/>
</dbReference>
<evidence type="ECO:0000313" key="9">
    <source>
        <dbReference type="Proteomes" id="UP000242757"/>
    </source>
</evidence>
<dbReference type="InterPro" id="IPR001320">
    <property type="entry name" value="Iontro_rcpt_C"/>
</dbReference>
<dbReference type="PROSITE" id="PS01039">
    <property type="entry name" value="SBP_BACTERIAL_3"/>
    <property type="match status" value="1"/>
</dbReference>
<dbReference type="EMBL" id="NBIM01000002">
    <property type="protein sequence ID" value="OXY81740.1"/>
    <property type="molecule type" value="Genomic_DNA"/>
</dbReference>
<dbReference type="PANTHER" id="PTHR35936">
    <property type="entry name" value="MEMBRANE-BOUND LYTIC MUREIN TRANSGLYCOSYLASE F"/>
    <property type="match status" value="1"/>
</dbReference>
<gene>
    <name evidence="8" type="ORF">B6S08_09795</name>
</gene>
<evidence type="ECO:0000259" key="7">
    <source>
        <dbReference type="SMART" id="SM00079"/>
    </source>
</evidence>
<organism evidence="8 9">
    <name type="scientific">Oceanimonas doudoroffii</name>
    <dbReference type="NCBI Taxonomy" id="84158"/>
    <lineage>
        <taxon>Bacteria</taxon>
        <taxon>Pseudomonadati</taxon>
        <taxon>Pseudomonadota</taxon>
        <taxon>Gammaproteobacteria</taxon>
        <taxon>Aeromonadales</taxon>
        <taxon>Aeromonadaceae</taxon>
        <taxon>Oceanimonas</taxon>
    </lineage>
</organism>
<name>A0A233REC4_9GAMM</name>
<feature type="chain" id="PRO_5012986042" evidence="5">
    <location>
        <begin position="24"/>
        <end position="264"/>
    </location>
</feature>
<dbReference type="PANTHER" id="PTHR35936:SF38">
    <property type="entry name" value="GLUTAMINE-BINDING PERIPLASMIC PROTEIN"/>
    <property type="match status" value="1"/>
</dbReference>
<comment type="similarity">
    <text evidence="2 4">Belongs to the bacterial solute-binding protein 3 family.</text>
</comment>
<dbReference type="GO" id="GO:0015276">
    <property type="term" value="F:ligand-gated monoatomic ion channel activity"/>
    <property type="evidence" value="ECO:0007669"/>
    <property type="project" value="InterPro"/>
</dbReference>
<dbReference type="Gene3D" id="3.40.190.10">
    <property type="entry name" value="Periplasmic binding protein-like II"/>
    <property type="match status" value="2"/>
</dbReference>
<evidence type="ECO:0000256" key="5">
    <source>
        <dbReference type="SAM" id="SignalP"/>
    </source>
</evidence>
<dbReference type="GO" id="GO:0016020">
    <property type="term" value="C:membrane"/>
    <property type="evidence" value="ECO:0007669"/>
    <property type="project" value="InterPro"/>
</dbReference>
<dbReference type="InterPro" id="IPR001638">
    <property type="entry name" value="Solute-binding_3/MltF_N"/>
</dbReference>
<sequence>MKKYLSLILLGSSLSLLAGPASAQGTLEQIQRSGEFRFCFESGYVPFEMTDKKGNFIGFDIDIAKAMAKSINTKFVPVNTGWDGIIPALQTNKCDLILGMSITPERNLSVNFANPYLDAGQTVLIHPKLADSIHSYRQLNDAAYTVTAQLGTTGEFAIKRYLSQANARLFESSADAAQEVANGRADAFVYDISYNSVYAAQNPGRLVHLSEAFTYGPMGWAVRQGDADYLNFLNNFLRQIKGDGTYDRIYGKWFESDAWVSRVQ</sequence>
<dbReference type="SMART" id="SM00079">
    <property type="entry name" value="PBPe"/>
    <property type="match status" value="1"/>
</dbReference>
<dbReference type="SUPFAM" id="SSF53850">
    <property type="entry name" value="Periplasmic binding protein-like II"/>
    <property type="match status" value="1"/>
</dbReference>